<dbReference type="PANTHER" id="PTHR43693">
    <property type="entry name" value="PROTEIN PHOSPHATASE CHEZ"/>
    <property type="match status" value="1"/>
</dbReference>
<gene>
    <name evidence="4" type="ORF">EDD65_105156</name>
</gene>
<dbReference type="InterPro" id="IPR050992">
    <property type="entry name" value="CheZ_family_phosphatases"/>
</dbReference>
<reference evidence="4 5" key="1">
    <citation type="submission" date="2019-03" db="EMBL/GenBank/DDBJ databases">
        <title>Genomic Encyclopedia of Type Strains, Phase IV (KMG-IV): sequencing the most valuable type-strain genomes for metagenomic binning, comparative biology and taxonomic classification.</title>
        <authorList>
            <person name="Goeker M."/>
        </authorList>
    </citation>
    <scope>NUCLEOTIDE SEQUENCE [LARGE SCALE GENOMIC DNA]</scope>
    <source>
        <strain evidence="4 5">DSM 26752</strain>
    </source>
</reference>
<dbReference type="RefSeq" id="WP_132027273.1">
    <property type="nucleotide sequence ID" value="NZ_CP068564.1"/>
</dbReference>
<evidence type="ECO:0000256" key="1">
    <source>
        <dbReference type="ARBA" id="ARBA00022500"/>
    </source>
</evidence>
<keyword evidence="1" id="KW-0145">Chemotaxis</keyword>
<dbReference type="OrthoDB" id="9812187at2"/>
<keyword evidence="5" id="KW-1185">Reference proteome</keyword>
<evidence type="ECO:0000259" key="3">
    <source>
        <dbReference type="Pfam" id="PF04509"/>
    </source>
</evidence>
<proteinExistence type="predicted"/>
<name>A0A4R3KYR1_9FIRM</name>
<dbReference type="Gene3D" id="3.40.1550.10">
    <property type="entry name" value="CheC-like"/>
    <property type="match status" value="1"/>
</dbReference>
<evidence type="ECO:0000313" key="5">
    <source>
        <dbReference type="Proteomes" id="UP000294567"/>
    </source>
</evidence>
<sequence length="202" mass="21759">MDVNNLNDMMIDILGEIGNIGSGNAVTALANMLSKRVDMNVPQVKILEFNEVATLLGGEENLVVGIYLDLDEEIRGNIMFMLDIESAINLSNMLLNREDTVEKLDDMAISALSEVGNILASSYVNSLSALTGLKITVSVPSLAIDMAGAILSVPAIQFGYIADQVLFIETVFKEGDNTVKGNLFLLPDMNSFKKILSSLGVL</sequence>
<protein>
    <submittedName>
        <fullName evidence="4">Chemotaxis protein CheC</fullName>
    </submittedName>
</protein>
<dbReference type="Proteomes" id="UP000294567">
    <property type="component" value="Unassembled WGS sequence"/>
</dbReference>
<dbReference type="InterPro" id="IPR028976">
    <property type="entry name" value="CheC-like_sf"/>
</dbReference>
<dbReference type="CDD" id="cd17909">
    <property type="entry name" value="CheC_ClassI"/>
    <property type="match status" value="1"/>
</dbReference>
<feature type="domain" description="CheC-like protein" evidence="3">
    <location>
        <begin position="107"/>
        <end position="142"/>
    </location>
</feature>
<dbReference type="EMBL" id="SMAE01000005">
    <property type="protein sequence ID" value="TCS89682.1"/>
    <property type="molecule type" value="Genomic_DNA"/>
</dbReference>
<keyword evidence="2" id="KW-0378">Hydrolase</keyword>
<dbReference type="PANTHER" id="PTHR43693:SF1">
    <property type="entry name" value="PROTEIN PHOSPHATASE CHEZ"/>
    <property type="match status" value="1"/>
</dbReference>
<feature type="domain" description="CheC-like protein" evidence="3">
    <location>
        <begin position="11"/>
        <end position="46"/>
    </location>
</feature>
<evidence type="ECO:0000313" key="4">
    <source>
        <dbReference type="EMBL" id="TCS89682.1"/>
    </source>
</evidence>
<organism evidence="4 5">
    <name type="scientific">Keratinibaculum paraultunense</name>
    <dbReference type="NCBI Taxonomy" id="1278232"/>
    <lineage>
        <taxon>Bacteria</taxon>
        <taxon>Bacillati</taxon>
        <taxon>Bacillota</taxon>
        <taxon>Tissierellia</taxon>
        <taxon>Tissierellales</taxon>
        <taxon>Tepidimicrobiaceae</taxon>
        <taxon>Keratinibaculum</taxon>
    </lineage>
</organism>
<dbReference type="GO" id="GO:0006935">
    <property type="term" value="P:chemotaxis"/>
    <property type="evidence" value="ECO:0007669"/>
    <property type="project" value="UniProtKB-KW"/>
</dbReference>
<comment type="caution">
    <text evidence="4">The sequence shown here is derived from an EMBL/GenBank/DDBJ whole genome shotgun (WGS) entry which is preliminary data.</text>
</comment>
<dbReference type="Pfam" id="PF04509">
    <property type="entry name" value="CheC"/>
    <property type="match status" value="2"/>
</dbReference>
<evidence type="ECO:0000256" key="2">
    <source>
        <dbReference type="ARBA" id="ARBA00022801"/>
    </source>
</evidence>
<dbReference type="GO" id="GO:0016787">
    <property type="term" value="F:hydrolase activity"/>
    <property type="evidence" value="ECO:0007669"/>
    <property type="project" value="UniProtKB-KW"/>
</dbReference>
<dbReference type="AlphaFoldDB" id="A0A4R3KYR1"/>
<accession>A0A4R3KYR1</accession>
<dbReference type="SUPFAM" id="SSF103039">
    <property type="entry name" value="CheC-like"/>
    <property type="match status" value="1"/>
</dbReference>
<dbReference type="InterPro" id="IPR007597">
    <property type="entry name" value="CheC"/>
</dbReference>